<sequence>MVQAEVPLAEEEDRGIRAVAISCQGAWTKWQNTGKKIGAANLYALVSCSGQSTICYLTQQTCPDGKKMTTQPAIFVER</sequence>
<organism evidence="1 2">
    <name type="scientific">Dreissena polymorpha</name>
    <name type="common">Zebra mussel</name>
    <name type="synonym">Mytilus polymorpha</name>
    <dbReference type="NCBI Taxonomy" id="45954"/>
    <lineage>
        <taxon>Eukaryota</taxon>
        <taxon>Metazoa</taxon>
        <taxon>Spiralia</taxon>
        <taxon>Lophotrochozoa</taxon>
        <taxon>Mollusca</taxon>
        <taxon>Bivalvia</taxon>
        <taxon>Autobranchia</taxon>
        <taxon>Heteroconchia</taxon>
        <taxon>Euheterodonta</taxon>
        <taxon>Imparidentia</taxon>
        <taxon>Neoheterodontei</taxon>
        <taxon>Myida</taxon>
        <taxon>Dreissenoidea</taxon>
        <taxon>Dreissenidae</taxon>
        <taxon>Dreissena</taxon>
    </lineage>
</organism>
<dbReference type="Proteomes" id="UP000828390">
    <property type="component" value="Unassembled WGS sequence"/>
</dbReference>
<accession>A0A9D4C8P2</accession>
<reference evidence="1" key="1">
    <citation type="journal article" date="2019" name="bioRxiv">
        <title>The Genome of the Zebra Mussel, Dreissena polymorpha: A Resource for Invasive Species Research.</title>
        <authorList>
            <person name="McCartney M.A."/>
            <person name="Auch B."/>
            <person name="Kono T."/>
            <person name="Mallez S."/>
            <person name="Zhang Y."/>
            <person name="Obille A."/>
            <person name="Becker A."/>
            <person name="Abrahante J.E."/>
            <person name="Garbe J."/>
            <person name="Badalamenti J.P."/>
            <person name="Herman A."/>
            <person name="Mangelson H."/>
            <person name="Liachko I."/>
            <person name="Sullivan S."/>
            <person name="Sone E.D."/>
            <person name="Koren S."/>
            <person name="Silverstein K.A.T."/>
            <person name="Beckman K.B."/>
            <person name="Gohl D.M."/>
        </authorList>
    </citation>
    <scope>NUCLEOTIDE SEQUENCE</scope>
    <source>
        <strain evidence="1">Duluth1</strain>
        <tissue evidence="1">Whole animal</tissue>
    </source>
</reference>
<evidence type="ECO:0000313" key="1">
    <source>
        <dbReference type="EMBL" id="KAH3719053.1"/>
    </source>
</evidence>
<proteinExistence type="predicted"/>
<dbReference type="EMBL" id="JAIWYP010000013">
    <property type="protein sequence ID" value="KAH3719053.1"/>
    <property type="molecule type" value="Genomic_DNA"/>
</dbReference>
<dbReference type="AlphaFoldDB" id="A0A9D4C8P2"/>
<evidence type="ECO:0000313" key="2">
    <source>
        <dbReference type="Proteomes" id="UP000828390"/>
    </source>
</evidence>
<reference evidence="1" key="2">
    <citation type="submission" date="2020-11" db="EMBL/GenBank/DDBJ databases">
        <authorList>
            <person name="McCartney M.A."/>
            <person name="Auch B."/>
            <person name="Kono T."/>
            <person name="Mallez S."/>
            <person name="Becker A."/>
            <person name="Gohl D.M."/>
            <person name="Silverstein K.A.T."/>
            <person name="Koren S."/>
            <person name="Bechman K.B."/>
            <person name="Herman A."/>
            <person name="Abrahante J.E."/>
            <person name="Garbe J."/>
        </authorList>
    </citation>
    <scope>NUCLEOTIDE SEQUENCE</scope>
    <source>
        <strain evidence="1">Duluth1</strain>
        <tissue evidence="1">Whole animal</tissue>
    </source>
</reference>
<gene>
    <name evidence="1" type="ORF">DPMN_061881</name>
</gene>
<name>A0A9D4C8P2_DREPO</name>
<protein>
    <submittedName>
        <fullName evidence="1">Uncharacterized protein</fullName>
    </submittedName>
</protein>
<keyword evidence="2" id="KW-1185">Reference proteome</keyword>
<comment type="caution">
    <text evidence="1">The sequence shown here is derived from an EMBL/GenBank/DDBJ whole genome shotgun (WGS) entry which is preliminary data.</text>
</comment>